<feature type="transmembrane region" description="Helical" evidence="6">
    <location>
        <begin position="139"/>
        <end position="157"/>
    </location>
</feature>
<dbReference type="InterPro" id="IPR008521">
    <property type="entry name" value="Mg_trans_NIPA"/>
</dbReference>
<evidence type="ECO:0000256" key="4">
    <source>
        <dbReference type="ARBA" id="ARBA00023136"/>
    </source>
</evidence>
<feature type="compositionally biased region" description="Polar residues" evidence="5">
    <location>
        <begin position="390"/>
        <end position="407"/>
    </location>
</feature>
<evidence type="ECO:0000256" key="1">
    <source>
        <dbReference type="ARBA" id="ARBA00004141"/>
    </source>
</evidence>
<protein>
    <submittedName>
        <fullName evidence="7">Pentatricopeptide repeat-containing</fullName>
    </submittedName>
</protein>
<feature type="non-terminal residue" evidence="7">
    <location>
        <position position="1"/>
    </location>
</feature>
<dbReference type="Proteomes" id="UP000037460">
    <property type="component" value="Unassembled WGS sequence"/>
</dbReference>
<feature type="transmembrane region" description="Helical" evidence="6">
    <location>
        <begin position="83"/>
        <end position="103"/>
    </location>
</feature>
<keyword evidence="3 6" id="KW-1133">Transmembrane helix</keyword>
<dbReference type="Pfam" id="PF05653">
    <property type="entry name" value="Mg_trans_NIPA"/>
    <property type="match status" value="1"/>
</dbReference>
<feature type="transmembrane region" description="Helical" evidence="6">
    <location>
        <begin position="258"/>
        <end position="279"/>
    </location>
</feature>
<dbReference type="GO" id="GO:0015095">
    <property type="term" value="F:magnesium ion transmembrane transporter activity"/>
    <property type="evidence" value="ECO:0007669"/>
    <property type="project" value="InterPro"/>
</dbReference>
<organism evidence="7 8">
    <name type="scientific">Chrysochromulina tobinii</name>
    <dbReference type="NCBI Taxonomy" id="1460289"/>
    <lineage>
        <taxon>Eukaryota</taxon>
        <taxon>Haptista</taxon>
        <taxon>Haptophyta</taxon>
        <taxon>Prymnesiophyceae</taxon>
        <taxon>Prymnesiales</taxon>
        <taxon>Chrysochromulinaceae</taxon>
        <taxon>Chrysochromulina</taxon>
    </lineage>
</organism>
<feature type="region of interest" description="Disordered" evidence="5">
    <location>
        <begin position="480"/>
        <end position="530"/>
    </location>
</feature>
<dbReference type="OrthoDB" id="165382at2759"/>
<keyword evidence="8" id="KW-1185">Reference proteome</keyword>
<comment type="subcellular location">
    <subcellularLocation>
        <location evidence="1">Membrane</location>
        <topology evidence="1">Multi-pass membrane protein</topology>
    </subcellularLocation>
</comment>
<dbReference type="PANTHER" id="PTHR12570">
    <property type="match status" value="1"/>
</dbReference>
<feature type="transmembrane region" description="Helical" evidence="6">
    <location>
        <begin position="177"/>
        <end position="197"/>
    </location>
</feature>
<name>A0A0M0JC67_9EUKA</name>
<evidence type="ECO:0000313" key="7">
    <source>
        <dbReference type="EMBL" id="KOO24174.1"/>
    </source>
</evidence>
<evidence type="ECO:0000256" key="3">
    <source>
        <dbReference type="ARBA" id="ARBA00022989"/>
    </source>
</evidence>
<sequence length="648" mass="69666">NATNNATSNVSLYNETLDNATLVDAVWSDPGLKCTALPAWGFGVGVLMGVAGSIGINVGQNMQATALDELPEELKSKPHKSKLWIWGMVIFVGFSLINFAALALAPASILTPLESIQFVTNIFYNKFVNKAKISWAMQGGTWLTVLGTVFTVIFGPVGVPCHSVRTLENYWSRPTWLVYLIISLAIAIGSYVTHIVYTRKMKLVRVQTGEPEPWAHEMVLPVSFTLYSSLAGGAQMIVQSKVFSELLAMIFQGNLSIFMGWLLYVEIVLVVACGIIWIVKLTECLGLYNPLLILPLMVGTYILFGGVAGGIFFEEFLLMGTCQFGPNPACSVGVAASWVLYFLGMVFVLVGLYIIAKASMDLDKNVIDKKEERPNFKNVLDAGGEAADLTSGTTAMNGASPSLQDNSDQSEHQRAVGVTDDSMGSSSNGAQQGSLQRRASRRLQRRDTWEGTFQGSLSGVNVAAHAADSAIKAAIGESVLSQPPSPKLASSPATSVPTSMPKLPASAMREANGGSSQLPLAEQPDDADDDAELRTEYVGPHNATPTSPARRALQLQISSSEEREIVEAEVTIHEVTSTTTRMTIDAEVTEGPEDGNGDGNGEEVGVIEVPMRRVSTANAAAIAMNVDKTMKRIRREQRRVQGGPADRI</sequence>
<evidence type="ECO:0000256" key="2">
    <source>
        <dbReference type="ARBA" id="ARBA00022692"/>
    </source>
</evidence>
<proteinExistence type="predicted"/>
<reference evidence="8" key="1">
    <citation type="journal article" date="2015" name="PLoS Genet.">
        <title>Genome Sequence and Transcriptome Analyses of Chrysochromulina tobin: Metabolic Tools for Enhanced Algal Fitness in the Prominent Order Prymnesiales (Haptophyceae).</title>
        <authorList>
            <person name="Hovde B.T."/>
            <person name="Deodato C.R."/>
            <person name="Hunsperger H.M."/>
            <person name="Ryken S.A."/>
            <person name="Yost W."/>
            <person name="Jha R.K."/>
            <person name="Patterson J."/>
            <person name="Monnat R.J. Jr."/>
            <person name="Barlow S.B."/>
            <person name="Starkenburg S.R."/>
            <person name="Cattolico R.A."/>
        </authorList>
    </citation>
    <scope>NUCLEOTIDE SEQUENCE</scope>
    <source>
        <strain evidence="8">CCMP291</strain>
    </source>
</reference>
<dbReference type="PANTHER" id="PTHR12570:SF9">
    <property type="entry name" value="MAGNESIUM TRANSPORTER NIPA8-RELATED"/>
    <property type="match status" value="1"/>
</dbReference>
<dbReference type="EMBL" id="JWZX01003118">
    <property type="protein sequence ID" value="KOO24174.1"/>
    <property type="molecule type" value="Genomic_DNA"/>
</dbReference>
<dbReference type="GO" id="GO:0016020">
    <property type="term" value="C:membrane"/>
    <property type="evidence" value="ECO:0007669"/>
    <property type="project" value="UniProtKB-SubCell"/>
</dbReference>
<keyword evidence="2 6" id="KW-0812">Transmembrane</keyword>
<feature type="transmembrane region" description="Helical" evidence="6">
    <location>
        <begin position="37"/>
        <end position="58"/>
    </location>
</feature>
<evidence type="ECO:0000313" key="8">
    <source>
        <dbReference type="Proteomes" id="UP000037460"/>
    </source>
</evidence>
<keyword evidence="4 6" id="KW-0472">Membrane</keyword>
<evidence type="ECO:0000256" key="5">
    <source>
        <dbReference type="SAM" id="MobiDB-lite"/>
    </source>
</evidence>
<evidence type="ECO:0000256" key="6">
    <source>
        <dbReference type="SAM" id="Phobius"/>
    </source>
</evidence>
<gene>
    <name evidence="7" type="ORF">Ctob_000235</name>
</gene>
<accession>A0A0M0JC67</accession>
<dbReference type="AlphaFoldDB" id="A0A0M0JC67"/>
<feature type="transmembrane region" description="Helical" evidence="6">
    <location>
        <begin position="291"/>
        <end position="313"/>
    </location>
</feature>
<feature type="region of interest" description="Disordered" evidence="5">
    <location>
        <begin position="390"/>
        <end position="446"/>
    </location>
</feature>
<feature type="transmembrane region" description="Helical" evidence="6">
    <location>
        <begin position="333"/>
        <end position="355"/>
    </location>
</feature>
<comment type="caution">
    <text evidence="7">The sequence shown here is derived from an EMBL/GenBank/DDBJ whole genome shotgun (WGS) entry which is preliminary data.</text>
</comment>